<comment type="subcellular location">
    <subcellularLocation>
        <location evidence="1">Membrane</location>
    </subcellularLocation>
</comment>
<evidence type="ECO:0000313" key="8">
    <source>
        <dbReference type="EMBL" id="KAK9163990.1"/>
    </source>
</evidence>
<dbReference type="PANTHER" id="PTHR31376:SF105">
    <property type="entry name" value="PURINE PERMEASE-RELATED"/>
    <property type="match status" value="1"/>
</dbReference>
<dbReference type="PANTHER" id="PTHR31376">
    <property type="entry name" value="OS09G0467300 PROTEIN-RELATED"/>
    <property type="match status" value="1"/>
</dbReference>
<protein>
    <submittedName>
        <fullName evidence="8">Uncharacterized protein</fullName>
    </submittedName>
</protein>
<dbReference type="Proteomes" id="UP001420932">
    <property type="component" value="Unassembled WGS sequence"/>
</dbReference>
<dbReference type="GO" id="GO:0016020">
    <property type="term" value="C:membrane"/>
    <property type="evidence" value="ECO:0007669"/>
    <property type="project" value="UniProtKB-SubCell"/>
</dbReference>
<evidence type="ECO:0000256" key="1">
    <source>
        <dbReference type="ARBA" id="ARBA00004370"/>
    </source>
</evidence>
<gene>
    <name evidence="8" type="ORF">Syun_004892</name>
</gene>
<evidence type="ECO:0000256" key="7">
    <source>
        <dbReference type="SAM" id="Phobius"/>
    </source>
</evidence>
<evidence type="ECO:0000256" key="3">
    <source>
        <dbReference type="ARBA" id="ARBA00022448"/>
    </source>
</evidence>
<evidence type="ECO:0000256" key="2">
    <source>
        <dbReference type="ARBA" id="ARBA00006213"/>
    </source>
</evidence>
<dbReference type="AlphaFoldDB" id="A0AAP0Q1U6"/>
<evidence type="ECO:0000256" key="5">
    <source>
        <dbReference type="ARBA" id="ARBA00022989"/>
    </source>
</evidence>
<name>A0AAP0Q1U6_9MAGN</name>
<keyword evidence="4 7" id="KW-0812">Transmembrane</keyword>
<keyword evidence="5 7" id="KW-1133">Transmembrane helix</keyword>
<keyword evidence="3" id="KW-0813">Transport</keyword>
<evidence type="ECO:0000256" key="4">
    <source>
        <dbReference type="ARBA" id="ARBA00022692"/>
    </source>
</evidence>
<feature type="transmembrane region" description="Helical" evidence="7">
    <location>
        <begin position="59"/>
        <end position="83"/>
    </location>
</feature>
<feature type="transmembrane region" description="Helical" evidence="7">
    <location>
        <begin position="26"/>
        <end position="47"/>
    </location>
</feature>
<dbReference type="GO" id="GO:0005345">
    <property type="term" value="F:purine nucleobase transmembrane transporter activity"/>
    <property type="evidence" value="ECO:0007669"/>
    <property type="project" value="UniProtKB-ARBA"/>
</dbReference>
<reference evidence="8 9" key="1">
    <citation type="submission" date="2024-01" db="EMBL/GenBank/DDBJ databases">
        <title>Genome assemblies of Stephania.</title>
        <authorList>
            <person name="Yang L."/>
        </authorList>
    </citation>
    <scope>NUCLEOTIDE SEQUENCE [LARGE SCALE GENOMIC DNA]</scope>
    <source>
        <strain evidence="8">YNDBR</strain>
        <tissue evidence="8">Leaf</tissue>
    </source>
</reference>
<organism evidence="8 9">
    <name type="scientific">Stephania yunnanensis</name>
    <dbReference type="NCBI Taxonomy" id="152371"/>
    <lineage>
        <taxon>Eukaryota</taxon>
        <taxon>Viridiplantae</taxon>
        <taxon>Streptophyta</taxon>
        <taxon>Embryophyta</taxon>
        <taxon>Tracheophyta</taxon>
        <taxon>Spermatophyta</taxon>
        <taxon>Magnoliopsida</taxon>
        <taxon>Ranunculales</taxon>
        <taxon>Menispermaceae</taxon>
        <taxon>Menispermoideae</taxon>
        <taxon>Cissampelideae</taxon>
        <taxon>Stephania</taxon>
    </lineage>
</organism>
<proteinExistence type="inferred from homology"/>
<sequence length="114" mass="12446">MLMILGCVLLGIQASKDRPAGVSNGQYMVGFFAMLGCLALFGALLPFMERCLSTASQNVDYCVFLQFQVGLSLFATVFAVIGLTASKEFQGGSFCRHCTKKQKNLVLEALYTVW</sequence>
<evidence type="ECO:0000256" key="6">
    <source>
        <dbReference type="ARBA" id="ARBA00023136"/>
    </source>
</evidence>
<keyword evidence="6 7" id="KW-0472">Membrane</keyword>
<dbReference type="EMBL" id="JBBNAF010000002">
    <property type="protein sequence ID" value="KAK9163990.1"/>
    <property type="molecule type" value="Genomic_DNA"/>
</dbReference>
<comment type="similarity">
    <text evidence="2">Belongs to the purine permeases (TC 2.A.7.14) family.</text>
</comment>
<comment type="caution">
    <text evidence="8">The sequence shown here is derived from an EMBL/GenBank/DDBJ whole genome shotgun (WGS) entry which is preliminary data.</text>
</comment>
<keyword evidence="9" id="KW-1185">Reference proteome</keyword>
<dbReference type="InterPro" id="IPR030182">
    <property type="entry name" value="PUP_plant"/>
</dbReference>
<accession>A0AAP0Q1U6</accession>
<evidence type="ECO:0000313" key="9">
    <source>
        <dbReference type="Proteomes" id="UP001420932"/>
    </source>
</evidence>
<dbReference type="GO" id="GO:0015211">
    <property type="term" value="F:purine nucleoside transmembrane transporter activity"/>
    <property type="evidence" value="ECO:0007669"/>
    <property type="project" value="InterPro"/>
</dbReference>
<dbReference type="Pfam" id="PF16913">
    <property type="entry name" value="PUNUT"/>
    <property type="match status" value="1"/>
</dbReference>